<dbReference type="OrthoDB" id="5235107at2759"/>
<dbReference type="eggNOG" id="ENOG502R6GA">
    <property type="taxonomic scope" value="Eukaryota"/>
</dbReference>
<reference evidence="3" key="5">
    <citation type="submission" date="2015-06" db="UniProtKB">
        <authorList>
            <consortium name="EnsemblFungi"/>
        </authorList>
    </citation>
    <scope>IDENTIFICATION</scope>
    <source>
        <strain evidence="3">ATCC 64411</strain>
    </source>
</reference>
<reference evidence="2" key="1">
    <citation type="submission" date="2010-05" db="EMBL/GenBank/DDBJ databases">
        <title>The Genome Sequence of Magnaporthe poae strain ATCC 64411.</title>
        <authorList>
            <consortium name="The Broad Institute Genome Sequencing Platform"/>
            <consortium name="Broad Institute Genome Sequencing Center for Infectious Disease"/>
            <person name="Ma L.-J."/>
            <person name="Dead R."/>
            <person name="Young S."/>
            <person name="Zeng Q."/>
            <person name="Koehrsen M."/>
            <person name="Alvarado L."/>
            <person name="Berlin A."/>
            <person name="Chapman S.B."/>
            <person name="Chen Z."/>
            <person name="Freedman E."/>
            <person name="Gellesch M."/>
            <person name="Goldberg J."/>
            <person name="Griggs A."/>
            <person name="Gujja S."/>
            <person name="Heilman E.R."/>
            <person name="Heiman D."/>
            <person name="Hepburn T."/>
            <person name="Howarth C."/>
            <person name="Jen D."/>
            <person name="Larson L."/>
            <person name="Mehta T."/>
            <person name="Neiman D."/>
            <person name="Pearson M."/>
            <person name="Roberts A."/>
            <person name="Saif S."/>
            <person name="Shea T."/>
            <person name="Shenoy N."/>
            <person name="Sisk P."/>
            <person name="Stolte C."/>
            <person name="Sykes S."/>
            <person name="Walk T."/>
            <person name="White J."/>
            <person name="Yandava C."/>
            <person name="Haas B."/>
            <person name="Nusbaum C."/>
            <person name="Birren B."/>
        </authorList>
    </citation>
    <scope>NUCLEOTIDE SEQUENCE</scope>
    <source>
        <strain evidence="2">ATCC 64411</strain>
    </source>
</reference>
<accession>A0A0C4EAV5</accession>
<dbReference type="AlphaFoldDB" id="A0A0C4EAV5"/>
<name>A0A0C4EAV5_MAGP6</name>
<dbReference type="STRING" id="644358.A0A0C4EAV5"/>
<reference evidence="2" key="3">
    <citation type="submission" date="2011-03" db="EMBL/GenBank/DDBJ databases">
        <title>Annotation of Magnaporthe poae ATCC 64411.</title>
        <authorList>
            <person name="Ma L.-J."/>
            <person name="Dead R."/>
            <person name="Young S.K."/>
            <person name="Zeng Q."/>
            <person name="Gargeya S."/>
            <person name="Fitzgerald M."/>
            <person name="Haas B."/>
            <person name="Abouelleil A."/>
            <person name="Alvarado L."/>
            <person name="Arachchi H.M."/>
            <person name="Berlin A."/>
            <person name="Brown A."/>
            <person name="Chapman S.B."/>
            <person name="Chen Z."/>
            <person name="Dunbar C."/>
            <person name="Freedman E."/>
            <person name="Gearin G."/>
            <person name="Gellesch M."/>
            <person name="Goldberg J."/>
            <person name="Griggs A."/>
            <person name="Gujja S."/>
            <person name="Heiman D."/>
            <person name="Howarth C."/>
            <person name="Larson L."/>
            <person name="Lui A."/>
            <person name="MacDonald P.J.P."/>
            <person name="Mehta T."/>
            <person name="Montmayeur A."/>
            <person name="Murphy C."/>
            <person name="Neiman D."/>
            <person name="Pearson M."/>
            <person name="Priest M."/>
            <person name="Roberts A."/>
            <person name="Saif S."/>
            <person name="Shea T."/>
            <person name="Shenoy N."/>
            <person name="Sisk P."/>
            <person name="Stolte C."/>
            <person name="Sykes S."/>
            <person name="Yandava C."/>
            <person name="Wortman J."/>
            <person name="Nusbaum C."/>
            <person name="Birren B."/>
        </authorList>
    </citation>
    <scope>NUCLEOTIDE SEQUENCE</scope>
    <source>
        <strain evidence="2">ATCC 64411</strain>
    </source>
</reference>
<reference evidence="4" key="2">
    <citation type="submission" date="2010-05" db="EMBL/GenBank/DDBJ databases">
        <title>The genome sequence of Magnaporthe poae strain ATCC 64411.</title>
        <authorList>
            <person name="Ma L.-J."/>
            <person name="Dead R."/>
            <person name="Young S."/>
            <person name="Zeng Q."/>
            <person name="Koehrsen M."/>
            <person name="Alvarado L."/>
            <person name="Berlin A."/>
            <person name="Chapman S.B."/>
            <person name="Chen Z."/>
            <person name="Freedman E."/>
            <person name="Gellesch M."/>
            <person name="Goldberg J."/>
            <person name="Griggs A."/>
            <person name="Gujja S."/>
            <person name="Heilman E.R."/>
            <person name="Heiman D."/>
            <person name="Hepburn T."/>
            <person name="Howarth C."/>
            <person name="Jen D."/>
            <person name="Larson L."/>
            <person name="Mehta T."/>
            <person name="Neiman D."/>
            <person name="Pearson M."/>
            <person name="Roberts A."/>
            <person name="Saif S."/>
            <person name="Shea T."/>
            <person name="Shenoy N."/>
            <person name="Sisk P."/>
            <person name="Stolte C."/>
            <person name="Sykes S."/>
            <person name="Walk T."/>
            <person name="White J."/>
            <person name="Yandava C."/>
            <person name="Haas B."/>
            <person name="Nusbaum C."/>
            <person name="Birren B."/>
        </authorList>
    </citation>
    <scope>NUCLEOTIDE SEQUENCE [LARGE SCALE GENOMIC DNA]</scope>
    <source>
        <strain evidence="4">ATCC 64411 / 73-15</strain>
    </source>
</reference>
<keyword evidence="1" id="KW-0732">Signal</keyword>
<evidence type="ECO:0000313" key="2">
    <source>
        <dbReference type="EMBL" id="KLU91267.1"/>
    </source>
</evidence>
<dbReference type="EMBL" id="GL876976">
    <property type="protein sequence ID" value="KLU91267.1"/>
    <property type="molecule type" value="Genomic_DNA"/>
</dbReference>
<dbReference type="EnsemblFungi" id="MAPG_09788T0">
    <property type="protein sequence ID" value="MAPG_09788T0"/>
    <property type="gene ID" value="MAPG_09788"/>
</dbReference>
<evidence type="ECO:0000256" key="1">
    <source>
        <dbReference type="SAM" id="SignalP"/>
    </source>
</evidence>
<keyword evidence="4" id="KW-1185">Reference proteome</keyword>
<proteinExistence type="predicted"/>
<gene>
    <name evidence="2" type="ORF">MAPG_09788</name>
</gene>
<feature type="chain" id="PRO_5009385926" evidence="1">
    <location>
        <begin position="19"/>
        <end position="131"/>
    </location>
</feature>
<dbReference type="EMBL" id="ADBL01002505">
    <property type="status" value="NOT_ANNOTATED_CDS"/>
    <property type="molecule type" value="Genomic_DNA"/>
</dbReference>
<protein>
    <submittedName>
        <fullName evidence="2 3">Uncharacterized protein</fullName>
    </submittedName>
</protein>
<evidence type="ECO:0000313" key="4">
    <source>
        <dbReference type="Proteomes" id="UP000011715"/>
    </source>
</evidence>
<evidence type="ECO:0000313" key="3">
    <source>
        <dbReference type="EnsemblFungi" id="MAPG_09788T0"/>
    </source>
</evidence>
<dbReference type="Proteomes" id="UP000011715">
    <property type="component" value="Unassembled WGS sequence"/>
</dbReference>
<organism evidence="3 4">
    <name type="scientific">Magnaporthiopsis poae (strain ATCC 64411 / 73-15)</name>
    <name type="common">Kentucky bluegrass fungus</name>
    <name type="synonym">Magnaporthe poae</name>
    <dbReference type="NCBI Taxonomy" id="644358"/>
    <lineage>
        <taxon>Eukaryota</taxon>
        <taxon>Fungi</taxon>
        <taxon>Dikarya</taxon>
        <taxon>Ascomycota</taxon>
        <taxon>Pezizomycotina</taxon>
        <taxon>Sordariomycetes</taxon>
        <taxon>Sordariomycetidae</taxon>
        <taxon>Magnaporthales</taxon>
        <taxon>Magnaporthaceae</taxon>
        <taxon>Magnaporthiopsis</taxon>
    </lineage>
</organism>
<feature type="signal peptide" evidence="1">
    <location>
        <begin position="1"/>
        <end position="18"/>
    </location>
</feature>
<dbReference type="VEuPathDB" id="FungiDB:MAPG_09788"/>
<reference evidence="3" key="4">
    <citation type="journal article" date="2015" name="G3 (Bethesda)">
        <title>Genome sequences of three phytopathogenic species of the Magnaporthaceae family of fungi.</title>
        <authorList>
            <person name="Okagaki L.H."/>
            <person name="Nunes C.C."/>
            <person name="Sailsbery J."/>
            <person name="Clay B."/>
            <person name="Brown D."/>
            <person name="John T."/>
            <person name="Oh Y."/>
            <person name="Young N."/>
            <person name="Fitzgerald M."/>
            <person name="Haas B.J."/>
            <person name="Zeng Q."/>
            <person name="Young S."/>
            <person name="Adiconis X."/>
            <person name="Fan L."/>
            <person name="Levin J.Z."/>
            <person name="Mitchell T.K."/>
            <person name="Okubara P.A."/>
            <person name="Farman M.L."/>
            <person name="Kohn L.M."/>
            <person name="Birren B."/>
            <person name="Ma L.-J."/>
            <person name="Dean R.A."/>
        </authorList>
    </citation>
    <scope>NUCLEOTIDE SEQUENCE</scope>
    <source>
        <strain evidence="3">ATCC 64411 / 73-15</strain>
    </source>
</reference>
<sequence>MQFSISAALLALAAVGSAAIIDNEGVRNVPRELIEIREEDLVPDPVALAIRAAPAVFTDNNGRTIANGGCCNHGVNLRQDICNNGGPSRCIPAARTREGCVGLTCVLNTKLACDPNQKDRGRDKCVLKPGQ</sequence>